<dbReference type="GO" id="GO:0004386">
    <property type="term" value="F:helicase activity"/>
    <property type="evidence" value="ECO:0007669"/>
    <property type="project" value="UniProtKB-KW"/>
</dbReference>
<dbReference type="SMART" id="SM00847">
    <property type="entry name" value="HA2"/>
    <property type="match status" value="1"/>
</dbReference>
<dbReference type="CDD" id="cd18791">
    <property type="entry name" value="SF2_C_RHA"/>
    <property type="match status" value="1"/>
</dbReference>
<dbReference type="Pfam" id="PF08482">
    <property type="entry name" value="HrpB_C"/>
    <property type="match status" value="1"/>
</dbReference>
<feature type="compositionally biased region" description="Gly residues" evidence="5">
    <location>
        <begin position="540"/>
        <end position="557"/>
    </location>
</feature>
<evidence type="ECO:0000256" key="2">
    <source>
        <dbReference type="ARBA" id="ARBA00022801"/>
    </source>
</evidence>
<dbReference type="InterPro" id="IPR002464">
    <property type="entry name" value="DNA/RNA_helicase_DEAH_CS"/>
</dbReference>
<feature type="region of interest" description="Disordered" evidence="5">
    <location>
        <begin position="540"/>
        <end position="559"/>
    </location>
</feature>
<dbReference type="SMART" id="SM00487">
    <property type="entry name" value="DEXDc"/>
    <property type="match status" value="1"/>
</dbReference>
<keyword evidence="2" id="KW-0378">Hydrolase</keyword>
<dbReference type="EMBL" id="CP006365">
    <property type="protein sequence ID" value="AGU14254.1"/>
    <property type="molecule type" value="Genomic_DNA"/>
</dbReference>
<dbReference type="GO" id="GO:0003676">
    <property type="term" value="F:nucleic acid binding"/>
    <property type="evidence" value="ECO:0007669"/>
    <property type="project" value="InterPro"/>
</dbReference>
<dbReference type="KEGG" id="caz:CARG_00235"/>
<dbReference type="GO" id="GO:0005524">
    <property type="term" value="F:ATP binding"/>
    <property type="evidence" value="ECO:0007669"/>
    <property type="project" value="UniProtKB-KW"/>
</dbReference>
<dbReference type="GO" id="GO:0016787">
    <property type="term" value="F:hydrolase activity"/>
    <property type="evidence" value="ECO:0007669"/>
    <property type="project" value="UniProtKB-KW"/>
</dbReference>
<dbReference type="AlphaFoldDB" id="U3GSJ6"/>
<feature type="domain" description="Helicase C-terminal" evidence="7">
    <location>
        <begin position="322"/>
        <end position="506"/>
    </location>
</feature>
<keyword evidence="3" id="KW-0347">Helicase</keyword>
<dbReference type="PATRIC" id="fig|1348662.3.peg.45"/>
<dbReference type="HOGENOM" id="CLU_001832_5_6_11"/>
<feature type="region of interest" description="Disordered" evidence="5">
    <location>
        <begin position="169"/>
        <end position="196"/>
    </location>
</feature>
<dbReference type="PROSITE" id="PS51192">
    <property type="entry name" value="HELICASE_ATP_BIND_1"/>
    <property type="match status" value="1"/>
</dbReference>
<gene>
    <name evidence="8" type="ORF">CARG_00235</name>
</gene>
<dbReference type="PANTHER" id="PTHR43519">
    <property type="entry name" value="ATP-DEPENDENT RNA HELICASE HRPB"/>
    <property type="match status" value="1"/>
</dbReference>
<evidence type="ECO:0000259" key="7">
    <source>
        <dbReference type="PROSITE" id="PS51194"/>
    </source>
</evidence>
<evidence type="ECO:0000256" key="4">
    <source>
        <dbReference type="ARBA" id="ARBA00022840"/>
    </source>
</evidence>
<dbReference type="eggNOG" id="COG1643">
    <property type="taxonomic scope" value="Bacteria"/>
</dbReference>
<dbReference type="PANTHER" id="PTHR43519:SF1">
    <property type="entry name" value="ATP-DEPENDENT RNA HELICASE HRPB"/>
    <property type="match status" value="1"/>
</dbReference>
<evidence type="ECO:0000256" key="1">
    <source>
        <dbReference type="ARBA" id="ARBA00022741"/>
    </source>
</evidence>
<dbReference type="InterPro" id="IPR027417">
    <property type="entry name" value="P-loop_NTPase"/>
</dbReference>
<dbReference type="PROSITE" id="PS00690">
    <property type="entry name" value="DEAH_ATP_HELICASE"/>
    <property type="match status" value="1"/>
</dbReference>
<name>U3GSJ6_9CORY</name>
<dbReference type="InterPro" id="IPR011545">
    <property type="entry name" value="DEAD/DEAH_box_helicase_dom"/>
</dbReference>
<dbReference type="Pfam" id="PF00270">
    <property type="entry name" value="DEAD"/>
    <property type="match status" value="1"/>
</dbReference>
<dbReference type="SUPFAM" id="SSF52540">
    <property type="entry name" value="P-loop containing nucleoside triphosphate hydrolases"/>
    <property type="match status" value="1"/>
</dbReference>
<feature type="region of interest" description="Disordered" evidence="5">
    <location>
        <begin position="361"/>
        <end position="399"/>
    </location>
</feature>
<dbReference type="STRING" id="1348662.CARG_00235"/>
<dbReference type="SMART" id="SM00490">
    <property type="entry name" value="HELICc"/>
    <property type="match status" value="1"/>
</dbReference>
<dbReference type="InterPro" id="IPR014001">
    <property type="entry name" value="Helicase_ATP-bd"/>
</dbReference>
<evidence type="ECO:0008006" key="10">
    <source>
        <dbReference type="Google" id="ProtNLM"/>
    </source>
</evidence>
<keyword evidence="1" id="KW-0547">Nucleotide-binding</keyword>
<accession>U3GSJ6</accession>
<dbReference type="Gene3D" id="3.40.50.300">
    <property type="entry name" value="P-loop containing nucleotide triphosphate hydrolases"/>
    <property type="match status" value="2"/>
</dbReference>
<dbReference type="InterPro" id="IPR007502">
    <property type="entry name" value="Helicase-assoc_dom"/>
</dbReference>
<dbReference type="PROSITE" id="PS51194">
    <property type="entry name" value="HELICASE_CTER"/>
    <property type="match status" value="1"/>
</dbReference>
<feature type="compositionally biased region" description="Polar residues" evidence="5">
    <location>
        <begin position="179"/>
        <end position="192"/>
    </location>
</feature>
<sequence length="1018" mass="107899">MTPRWHHPNHHTAAILHPHGAATQLPHETPNSAGTLMRVDTAKAQANNTPQPDNGSNPVKGVATSGGKDGGSGGVRSFPFDLKHIGNGLPVADCVDEFLRATATNPTIVVEAPPGTGKSTLIPPLLANILAARTENPANSHEAQKVVVVAPRRVAVRSAAGRLQQLHRSVIKENHPGQKQDSAAKTQATGSGSARDVGYAIRGETQAGRRVEFVTPGVLLRRLLADPELDGVGAVVLDEVHERQLDVDVLLAMLRELALLREDFLLVAMSATIDASRFASFLEAPVMSVAAATYPVEVEYAPHPGRVSGDRREFWAHVAKVAARELMADPQHSVLVFAPGVREVESVCALVDAELQNGGARAGGHGGAASLQQSGPRVVPLHGRQSSREQDAALRPGGQDGAVGRVIVATSIAESSVTVPGVRTVVDSGLARVPRQDAGRGMSGLVTLSAARSSMDQRAGRAGREAPGRVVRCMSEAEYAQAAAFNSPEISTRDLTDARLQVACWGPVEWFEAPPQVAWQQAEALLVSLGALAAKNDAGVGGGSGGDSDGSGVGGGSDADLVVTSRGRRMAAIPADPRIAEALLSLGTDAARWAAVLTAQPSGDVARWVPASAAERKRIDKTQQRFEALVRKQQISRRDQANVPAGAQTVVGKQDEQGIEVSAGLACGFAYPGQLARLIEGSDGTEYLLASGTRVRLPTGDRGFSNLVDREWLAVVEVSLSNAHNPSGRGGGSVTSVATVRSAASLSEKEALWVAEQTGMLSEEVVAEYNSTAGRLQGIRERRVGAIILNETRVQLQPDEAAQAVAAAIRTHGLALFEPLSDAAQNLRERMAFIQANQEALPGHHHGAWPDVSELNDGVGEIGGVGTVEEWLAPELQKIADGTPVKKIDLLDAFRRLLPWPQATELDTLAPERWRAPSGNTHRVDYSDPTQPKVSCKLQECFGLAESPVLCGQTVLFELLSPAGRPLAITGDLRSFWDGPYSQVRSEMRGRYPKHPWPEDPWAATATSLTKKRLEGRT</sequence>
<evidence type="ECO:0000256" key="3">
    <source>
        <dbReference type="ARBA" id="ARBA00022806"/>
    </source>
</evidence>
<dbReference type="Proteomes" id="UP000016943">
    <property type="component" value="Chromosome"/>
</dbReference>
<reference evidence="8 9" key="1">
    <citation type="journal article" date="2013" name="Genome Announc.">
        <title>Whole-Genome Sequence of the Clinical Strain Corynebacterium argentoratense DSM 44202, Isolated from a Human Throat Specimen.</title>
        <authorList>
            <person name="Bomholt C."/>
            <person name="Glaub A."/>
            <person name="Gravermann K."/>
            <person name="Albersmeier A."/>
            <person name="Brinkrolf K."/>
            <person name="Ruckert C."/>
            <person name="Tauch A."/>
        </authorList>
    </citation>
    <scope>NUCLEOTIDE SEQUENCE [LARGE SCALE GENOMIC DNA]</scope>
    <source>
        <strain evidence="8">DSM 44202</strain>
    </source>
</reference>
<dbReference type="Gene3D" id="1.20.120.1080">
    <property type="match status" value="1"/>
</dbReference>
<evidence type="ECO:0000259" key="6">
    <source>
        <dbReference type="PROSITE" id="PS51192"/>
    </source>
</evidence>
<organism evidence="8 9">
    <name type="scientific">Corynebacterium argentoratense DSM 44202</name>
    <dbReference type="NCBI Taxonomy" id="1348662"/>
    <lineage>
        <taxon>Bacteria</taxon>
        <taxon>Bacillati</taxon>
        <taxon>Actinomycetota</taxon>
        <taxon>Actinomycetes</taxon>
        <taxon>Mycobacteriales</taxon>
        <taxon>Corynebacteriaceae</taxon>
        <taxon>Corynebacterium</taxon>
    </lineage>
</organism>
<feature type="compositionally biased region" description="Polar residues" evidence="5">
    <location>
        <begin position="45"/>
        <end position="57"/>
    </location>
</feature>
<dbReference type="InterPro" id="IPR013689">
    <property type="entry name" value="RNA_helicase_ATP-dep_HrpB_C"/>
</dbReference>
<keyword evidence="4" id="KW-0067">ATP-binding</keyword>
<feature type="region of interest" description="Disordered" evidence="5">
    <location>
        <begin position="992"/>
        <end position="1018"/>
    </location>
</feature>
<proteinExistence type="predicted"/>
<evidence type="ECO:0000313" key="9">
    <source>
        <dbReference type="Proteomes" id="UP000016943"/>
    </source>
</evidence>
<dbReference type="InterPro" id="IPR001650">
    <property type="entry name" value="Helicase_C-like"/>
</dbReference>
<dbReference type="Pfam" id="PF00271">
    <property type="entry name" value="Helicase_C"/>
    <property type="match status" value="1"/>
</dbReference>
<evidence type="ECO:0000256" key="5">
    <source>
        <dbReference type="SAM" id="MobiDB-lite"/>
    </source>
</evidence>
<evidence type="ECO:0000313" key="8">
    <source>
        <dbReference type="EMBL" id="AGU14254.1"/>
    </source>
</evidence>
<protein>
    <recommendedName>
        <fullName evidence="10">Helicase</fullName>
    </recommendedName>
</protein>
<keyword evidence="9" id="KW-1185">Reference proteome</keyword>
<feature type="region of interest" description="Disordered" evidence="5">
    <location>
        <begin position="45"/>
        <end position="72"/>
    </location>
</feature>
<feature type="domain" description="Helicase ATP-binding" evidence="6">
    <location>
        <begin position="99"/>
        <end position="278"/>
    </location>
</feature>